<feature type="chain" id="PRO_5002527141" evidence="1">
    <location>
        <begin position="21"/>
        <end position="275"/>
    </location>
</feature>
<dbReference type="AlphaFoldDB" id="A0A0F8AZM2"/>
<sequence>MRFLSVCLPLALSLLKLAQATILEDHGYLVMSASNVDFVLSHNGDRNYQLINILSFHPWINIATIITANNDMEPEHENKLGLDEIYTALSAKHGKVPSGVNLVISETNRDLKTDTLISEIRKNRGLDAKADVTVVAGDEEWTTILDTKYYKDAAMVNPKKLEKVVIKTIQRTMFSTTFDVDCFYFNFPERKATETGDQDGGAVDVEKERMKAWADKWEREWEGGWNSGKKETPMMKGMFIENEKEQDESMEAIYTEIRKLILDMEENKDAPVSMI</sequence>
<organism evidence="2 3">
    <name type="scientific">Ceratocystis fimbriata f. sp. platani</name>
    <dbReference type="NCBI Taxonomy" id="88771"/>
    <lineage>
        <taxon>Eukaryota</taxon>
        <taxon>Fungi</taxon>
        <taxon>Dikarya</taxon>
        <taxon>Ascomycota</taxon>
        <taxon>Pezizomycotina</taxon>
        <taxon>Sordariomycetes</taxon>
        <taxon>Hypocreomycetidae</taxon>
        <taxon>Microascales</taxon>
        <taxon>Ceratocystidaceae</taxon>
        <taxon>Ceratocystis</taxon>
    </lineage>
</organism>
<comment type="caution">
    <text evidence="2">The sequence shown here is derived from an EMBL/GenBank/DDBJ whole genome shotgun (WGS) entry which is preliminary data.</text>
</comment>
<evidence type="ECO:0000256" key="1">
    <source>
        <dbReference type="SAM" id="SignalP"/>
    </source>
</evidence>
<proteinExistence type="predicted"/>
<name>A0A0F8AZM2_CERFI</name>
<accession>A0A0F8AZM2</accession>
<keyword evidence="3" id="KW-1185">Reference proteome</keyword>
<gene>
    <name evidence="2" type="ORF">CFO_g5236</name>
</gene>
<evidence type="ECO:0000313" key="3">
    <source>
        <dbReference type="Proteomes" id="UP000034841"/>
    </source>
</evidence>
<dbReference type="Proteomes" id="UP000034841">
    <property type="component" value="Unassembled WGS sequence"/>
</dbReference>
<keyword evidence="1" id="KW-0732">Signal</keyword>
<evidence type="ECO:0000313" key="2">
    <source>
        <dbReference type="EMBL" id="KKF92410.1"/>
    </source>
</evidence>
<dbReference type="EMBL" id="LBBL01000421">
    <property type="protein sequence ID" value="KKF92410.1"/>
    <property type="molecule type" value="Genomic_DNA"/>
</dbReference>
<feature type="signal peptide" evidence="1">
    <location>
        <begin position="1"/>
        <end position="20"/>
    </location>
</feature>
<reference evidence="2 3" key="1">
    <citation type="submission" date="2015-04" db="EMBL/GenBank/DDBJ databases">
        <title>Genome sequence of Ceratocystis platani, a major pathogen of plane trees.</title>
        <authorList>
            <person name="Belbahri L."/>
        </authorList>
    </citation>
    <scope>NUCLEOTIDE SEQUENCE [LARGE SCALE GENOMIC DNA]</scope>
    <source>
        <strain evidence="2 3">CFO</strain>
    </source>
</reference>
<protein>
    <submittedName>
        <fullName evidence="2">Uncharacterized protein</fullName>
    </submittedName>
</protein>